<dbReference type="Proteomes" id="UP000006860">
    <property type="component" value="Chromosome"/>
</dbReference>
<dbReference type="KEGG" id="pbs:Plabr_3630"/>
<dbReference type="Pfam" id="PF19051">
    <property type="entry name" value="GFO_IDH_MocA_C2"/>
    <property type="match status" value="1"/>
</dbReference>
<evidence type="ECO:0000259" key="1">
    <source>
        <dbReference type="Pfam" id="PF01408"/>
    </source>
</evidence>
<dbReference type="STRING" id="756272.Plabr_3630"/>
<dbReference type="eggNOG" id="COG0673">
    <property type="taxonomic scope" value="Bacteria"/>
</dbReference>
<evidence type="ECO:0000313" key="3">
    <source>
        <dbReference type="EMBL" id="ADY61227.1"/>
    </source>
</evidence>
<reference evidence="4" key="1">
    <citation type="submission" date="2011-02" db="EMBL/GenBank/DDBJ databases">
        <title>The complete genome of Planctomyces brasiliensis DSM 5305.</title>
        <authorList>
            <person name="Lucas S."/>
            <person name="Copeland A."/>
            <person name="Lapidus A."/>
            <person name="Bruce D."/>
            <person name="Goodwin L."/>
            <person name="Pitluck S."/>
            <person name="Kyrpides N."/>
            <person name="Mavromatis K."/>
            <person name="Pagani I."/>
            <person name="Ivanova N."/>
            <person name="Ovchinnikova G."/>
            <person name="Lu M."/>
            <person name="Detter J.C."/>
            <person name="Han C."/>
            <person name="Land M."/>
            <person name="Hauser L."/>
            <person name="Markowitz V."/>
            <person name="Cheng J.-F."/>
            <person name="Hugenholtz P."/>
            <person name="Woyke T."/>
            <person name="Wu D."/>
            <person name="Tindall B."/>
            <person name="Pomrenke H.G."/>
            <person name="Brambilla E."/>
            <person name="Klenk H.-P."/>
            <person name="Eisen J.A."/>
        </authorList>
    </citation>
    <scope>NUCLEOTIDE SEQUENCE [LARGE SCALE GENOMIC DNA]</scope>
    <source>
        <strain evidence="4">ATCC 49424 / DSM 5305 / JCM 21570 / NBRC 103401 / IFAM 1448</strain>
    </source>
</reference>
<dbReference type="PROSITE" id="PS51318">
    <property type="entry name" value="TAT"/>
    <property type="match status" value="1"/>
</dbReference>
<dbReference type="SUPFAM" id="SSF51735">
    <property type="entry name" value="NAD(P)-binding Rossmann-fold domains"/>
    <property type="match status" value="1"/>
</dbReference>
<dbReference type="PANTHER" id="PTHR43818:SF5">
    <property type="entry name" value="OXIDOREDUCTASE FAMILY PROTEIN"/>
    <property type="match status" value="1"/>
</dbReference>
<evidence type="ECO:0000313" key="4">
    <source>
        <dbReference type="Proteomes" id="UP000006860"/>
    </source>
</evidence>
<dbReference type="InterPro" id="IPR006311">
    <property type="entry name" value="TAT_signal"/>
</dbReference>
<dbReference type="InterPro" id="IPR050463">
    <property type="entry name" value="Gfo/Idh/MocA_oxidrdct_glycsds"/>
</dbReference>
<dbReference type="HOGENOM" id="CLU_023194_24_0_0"/>
<dbReference type="InterPro" id="IPR043906">
    <property type="entry name" value="Gfo/Idh/MocA_OxRdtase_bact_C"/>
</dbReference>
<feature type="domain" description="Gfo/Idh/MocA-like oxidoreductase N-terminal" evidence="1">
    <location>
        <begin position="57"/>
        <end position="179"/>
    </location>
</feature>
<accession>F0SQ50</accession>
<gene>
    <name evidence="3" type="ordered locus">Plabr_3630</name>
</gene>
<dbReference type="Gene3D" id="3.30.360.10">
    <property type="entry name" value="Dihydrodipicolinate Reductase, domain 2"/>
    <property type="match status" value="1"/>
</dbReference>
<feature type="domain" description="Gfo/Idh/MocA-like oxidoreductase bacterial type C-terminal" evidence="2">
    <location>
        <begin position="214"/>
        <end position="419"/>
    </location>
</feature>
<dbReference type="EMBL" id="CP002546">
    <property type="protein sequence ID" value="ADY61227.1"/>
    <property type="molecule type" value="Genomic_DNA"/>
</dbReference>
<keyword evidence="4" id="KW-1185">Reference proteome</keyword>
<name>F0SQ50_RUBBR</name>
<dbReference type="InterPro" id="IPR036291">
    <property type="entry name" value="NAD(P)-bd_dom_sf"/>
</dbReference>
<evidence type="ECO:0000259" key="2">
    <source>
        <dbReference type="Pfam" id="PF19051"/>
    </source>
</evidence>
<protein>
    <submittedName>
        <fullName evidence="3">Oxidoreductase domain protein</fullName>
    </submittedName>
</protein>
<dbReference type="SUPFAM" id="SSF55347">
    <property type="entry name" value="Glyceraldehyde-3-phosphate dehydrogenase-like, C-terminal domain"/>
    <property type="match status" value="1"/>
</dbReference>
<sequence length="430" mass="47395">MSKSRSQSEQPVNPALNRRQFLGNSARNAAQAAASVVGLAHVSQLQARERRSPNETVRVGVAGLRNQGDTLLQNFLAAPNCAVTAVCDIDDEVLRRGAARVASAGAGPRAFSDFHQMLDNAELDAVVIATPDHHHAWMAALAAGAGKDLYLETPTTHSREEGLHLRDMLRKSGVVVQTGLSHRSGEHYRSAMEYIHSGELGPVRYARAWACMKRQKLKPQPAAREQLDSRFAAQWLGKRSAPPLSLADWHFHWRWFWNFGGGELSTWGTSLLDIARWGLNVATPQRVAASGGCFHFSDGRETPDTLSVQYDFGDSMIVWEHRQNTHRGPEGRAQGVAFHGERGMLIVDPSGWKVYEKSPAQSHQATDSQAAHIADFLTCVRERRTPRASFETGCLSSDLCHLGNLAYRQGREWRLDDETSSSSARATESA</sequence>
<dbReference type="InterPro" id="IPR000683">
    <property type="entry name" value="Gfo/Idh/MocA-like_OxRdtase_N"/>
</dbReference>
<dbReference type="Pfam" id="PF01408">
    <property type="entry name" value="GFO_IDH_MocA"/>
    <property type="match status" value="1"/>
</dbReference>
<dbReference type="Gene3D" id="3.40.50.720">
    <property type="entry name" value="NAD(P)-binding Rossmann-like Domain"/>
    <property type="match status" value="1"/>
</dbReference>
<organism evidence="3 4">
    <name type="scientific">Rubinisphaera brasiliensis (strain ATCC 49424 / DSM 5305 / JCM 21570 / IAM 15109 / NBRC 103401 / IFAM 1448)</name>
    <name type="common">Planctomyces brasiliensis</name>
    <dbReference type="NCBI Taxonomy" id="756272"/>
    <lineage>
        <taxon>Bacteria</taxon>
        <taxon>Pseudomonadati</taxon>
        <taxon>Planctomycetota</taxon>
        <taxon>Planctomycetia</taxon>
        <taxon>Planctomycetales</taxon>
        <taxon>Planctomycetaceae</taxon>
        <taxon>Rubinisphaera</taxon>
    </lineage>
</organism>
<dbReference type="PANTHER" id="PTHR43818">
    <property type="entry name" value="BCDNA.GH03377"/>
    <property type="match status" value="1"/>
</dbReference>
<dbReference type="GO" id="GO:0000166">
    <property type="term" value="F:nucleotide binding"/>
    <property type="evidence" value="ECO:0007669"/>
    <property type="project" value="InterPro"/>
</dbReference>
<dbReference type="RefSeq" id="WP_013629946.1">
    <property type="nucleotide sequence ID" value="NC_015174.1"/>
</dbReference>
<proteinExistence type="predicted"/>
<dbReference type="AlphaFoldDB" id="F0SQ50"/>